<dbReference type="EMBL" id="JAPDGR010000181">
    <property type="protein sequence ID" value="KAJ2994219.1"/>
    <property type="molecule type" value="Genomic_DNA"/>
</dbReference>
<gene>
    <name evidence="1" type="ORF">NUW58_g1614</name>
</gene>
<sequence length="850" mass="95132">MSLPEGAQARYKAVRDDLYSSLEPHLLTKRDNDETTRFATKHVARDVLRDEKLRAFYRCISPSGVDDDGNLGIGEDEFVRRVLERELQPFVATLVFIGAVMSAARTFITNVVAKPADIENQLPLKLARLKEIFCGDPTTINHFFSNQHRFCTLTLFHDETHMVLDDEDTSRLPCMREREIGKGAFGSVWEVEIPHGHFVVRTSGEKSLPRGSKVVARKDYRRQIHAQKDFENERDICKAIFHSPNHCDNVLLSYGTIEYSSGSVFSLFMPKAESDLLGYMKRDEGNNIRSIENMAKHISCAAGLARGVAYLHNGIELPGMGMLICLHRDLKPDNVLIFQEDGQMIWKICDFGLSRKKSLHVGSTTSPGHHTVSATQNPAGQGIYLAPESKSQRDMTSKSDVWSLGCIISELCVWLQKGYHSGVQEYAKSRVNHGNKSASFYTSRTMGGMKPNSQIKEWHKMLIADEKDVAIKQVLIDVLTYLEKNTFSIIASQRPEASKLKQRLEHAANKGLKIADQGIHNRRSVDNVIGKLTSFIKPRSGASSVKGWPITSPAQAQGCRFSLDGTILCYYSSEKNQIALYYESHRFPENSGDQFLEPGPTYSHSAYIADIGLTKNYMVIAEKAKSFSFTLVSFIDAQSNAPCFEKQTRISAGAVPSILLIAISPLGRWIACVVGGNTNRSVPGRLYLAKLGNVKQIQNESGELNGIVWRHRNLPEWTGQDATNITALSFSSESSIWFTVKPTQESRACVVRLPCIRDDNQPLMDFERVAFHGPSTDKVASFAPYHERNKCIIITTGNTLVIHDFDHLKLQGTEKRINEHIEVLKIAISRDDHRILAWPNLTVNTGNSIS</sequence>
<accession>A0ACC1PJH7</accession>
<evidence type="ECO:0000313" key="2">
    <source>
        <dbReference type="Proteomes" id="UP001143856"/>
    </source>
</evidence>
<evidence type="ECO:0000313" key="1">
    <source>
        <dbReference type="EMBL" id="KAJ2994219.1"/>
    </source>
</evidence>
<name>A0ACC1PJH7_9PEZI</name>
<reference evidence="1" key="1">
    <citation type="submission" date="2022-10" db="EMBL/GenBank/DDBJ databases">
        <title>Genome Sequence of Xylaria curta.</title>
        <authorList>
            <person name="Buettner E."/>
        </authorList>
    </citation>
    <scope>NUCLEOTIDE SEQUENCE</scope>
    <source>
        <strain evidence="1">Babe10</strain>
    </source>
</reference>
<comment type="caution">
    <text evidence="1">The sequence shown here is derived from an EMBL/GenBank/DDBJ whole genome shotgun (WGS) entry which is preliminary data.</text>
</comment>
<organism evidence="1 2">
    <name type="scientific">Xylaria curta</name>
    <dbReference type="NCBI Taxonomy" id="42375"/>
    <lineage>
        <taxon>Eukaryota</taxon>
        <taxon>Fungi</taxon>
        <taxon>Dikarya</taxon>
        <taxon>Ascomycota</taxon>
        <taxon>Pezizomycotina</taxon>
        <taxon>Sordariomycetes</taxon>
        <taxon>Xylariomycetidae</taxon>
        <taxon>Xylariales</taxon>
        <taxon>Xylariaceae</taxon>
        <taxon>Xylaria</taxon>
    </lineage>
</organism>
<protein>
    <submittedName>
        <fullName evidence="1">Uncharacterized protein</fullName>
    </submittedName>
</protein>
<proteinExistence type="predicted"/>
<dbReference type="Proteomes" id="UP001143856">
    <property type="component" value="Unassembled WGS sequence"/>
</dbReference>
<keyword evidence="2" id="KW-1185">Reference proteome</keyword>